<feature type="transmembrane region" description="Helical" evidence="2">
    <location>
        <begin position="31"/>
        <end position="57"/>
    </location>
</feature>
<keyword evidence="2" id="KW-1133">Transmembrane helix</keyword>
<reference evidence="3 4" key="1">
    <citation type="submission" date="2020-02" db="EMBL/GenBank/DDBJ databases">
        <title>Genome sequence of the type strain DSM 27180 of Arthrobacter silviterrae.</title>
        <authorList>
            <person name="Gao J."/>
            <person name="Sun J."/>
        </authorList>
    </citation>
    <scope>NUCLEOTIDE SEQUENCE [LARGE SCALE GENOMIC DNA]</scope>
    <source>
        <strain evidence="3 4">DSM 27180</strain>
    </source>
</reference>
<proteinExistence type="predicted"/>
<accession>A0ABX0DD14</accession>
<keyword evidence="2" id="KW-0812">Transmembrane</keyword>
<evidence type="ECO:0000256" key="1">
    <source>
        <dbReference type="SAM" id="MobiDB-lite"/>
    </source>
</evidence>
<evidence type="ECO:0000313" key="4">
    <source>
        <dbReference type="Proteomes" id="UP000479226"/>
    </source>
</evidence>
<evidence type="ECO:0000256" key="2">
    <source>
        <dbReference type="SAM" id="Phobius"/>
    </source>
</evidence>
<name>A0ABX0DD14_9MICC</name>
<keyword evidence="4" id="KW-1185">Reference proteome</keyword>
<feature type="transmembrane region" description="Helical" evidence="2">
    <location>
        <begin position="89"/>
        <end position="105"/>
    </location>
</feature>
<keyword evidence="2" id="KW-0472">Membrane</keyword>
<dbReference type="EMBL" id="JAAKZI010000002">
    <property type="protein sequence ID" value="NGN82310.1"/>
    <property type="molecule type" value="Genomic_DNA"/>
</dbReference>
<sequence length="212" mass="23113">MLATSLAAVLGATDPAPYGSSSVDPAAAMGLIAALMFFYLFIIVLALVVAGIMWAGVFSKAGYAKWKAYVPFYNQWILVKIAGRPESHFWFLFIPYFNIYMQVVILNDIAKAFGKDAAFTVGLVFIPVVFASILSYGEAPYRGPQYVSAAQKQYAQQFAPPYGQPYQGQPQPYPQQPYPGQAYPGQAYPDQQPGQQDPNAQGQNPYGSGPAQ</sequence>
<dbReference type="Proteomes" id="UP000479226">
    <property type="component" value="Unassembled WGS sequence"/>
</dbReference>
<feature type="compositionally biased region" description="Low complexity" evidence="1">
    <location>
        <begin position="178"/>
        <end position="189"/>
    </location>
</feature>
<comment type="caution">
    <text evidence="3">The sequence shown here is derived from an EMBL/GenBank/DDBJ whole genome shotgun (WGS) entry which is preliminary data.</text>
</comment>
<gene>
    <name evidence="3" type="ORF">G6N77_02370</name>
</gene>
<feature type="region of interest" description="Disordered" evidence="1">
    <location>
        <begin position="160"/>
        <end position="212"/>
    </location>
</feature>
<dbReference type="RefSeq" id="WP_165180389.1">
    <property type="nucleotide sequence ID" value="NZ_JAAKZI010000002.1"/>
</dbReference>
<dbReference type="Pfam" id="PF18936">
    <property type="entry name" value="DUF5684"/>
    <property type="match status" value="1"/>
</dbReference>
<evidence type="ECO:0000313" key="3">
    <source>
        <dbReference type="EMBL" id="NGN82310.1"/>
    </source>
</evidence>
<feature type="compositionally biased region" description="Polar residues" evidence="1">
    <location>
        <begin position="192"/>
        <end position="212"/>
    </location>
</feature>
<evidence type="ECO:0008006" key="5">
    <source>
        <dbReference type="Google" id="ProtNLM"/>
    </source>
</evidence>
<feature type="transmembrane region" description="Helical" evidence="2">
    <location>
        <begin position="117"/>
        <end position="136"/>
    </location>
</feature>
<feature type="compositionally biased region" description="Low complexity" evidence="1">
    <location>
        <begin position="160"/>
        <end position="170"/>
    </location>
</feature>
<organism evidence="3 4">
    <name type="scientific">Arthrobacter silviterrae</name>
    <dbReference type="NCBI Taxonomy" id="2026658"/>
    <lineage>
        <taxon>Bacteria</taxon>
        <taxon>Bacillati</taxon>
        <taxon>Actinomycetota</taxon>
        <taxon>Actinomycetes</taxon>
        <taxon>Micrococcales</taxon>
        <taxon>Micrococcaceae</taxon>
        <taxon>Arthrobacter</taxon>
    </lineage>
</organism>
<dbReference type="InterPro" id="IPR043739">
    <property type="entry name" value="DUF5684"/>
</dbReference>
<protein>
    <recommendedName>
        <fullName evidence="5">Signal peptidase I</fullName>
    </recommendedName>
</protein>